<dbReference type="Pfam" id="PF22863">
    <property type="entry name" value="TraI_middle"/>
    <property type="match status" value="1"/>
</dbReference>
<evidence type="ECO:0000313" key="5">
    <source>
        <dbReference type="EMBL" id="VFR81045.1"/>
    </source>
</evidence>
<organism evidence="6">
    <name type="scientific">plant metagenome</name>
    <dbReference type="NCBI Taxonomy" id="1297885"/>
    <lineage>
        <taxon>unclassified sequences</taxon>
        <taxon>metagenomes</taxon>
        <taxon>organismal metagenomes</taxon>
    </lineage>
</organism>
<dbReference type="InterPro" id="IPR049751">
    <property type="entry name" value="TraI/MobA_relaxases"/>
</dbReference>
<dbReference type="InterPro" id="IPR005094">
    <property type="entry name" value="Endonuclease_MobA/VirD2"/>
</dbReference>
<dbReference type="EMBL" id="CAADIM010000018">
    <property type="protein sequence ID" value="VFR81045.1"/>
    <property type="molecule type" value="Genomic_DNA"/>
</dbReference>
<dbReference type="AlphaFoldDB" id="A0A484UHY0"/>
<dbReference type="InterPro" id="IPR040677">
    <property type="entry name" value="LPD7"/>
</dbReference>
<evidence type="ECO:0000313" key="6">
    <source>
        <dbReference type="EMBL" id="VFR86043.1"/>
    </source>
</evidence>
<dbReference type="Pfam" id="PF03432">
    <property type="entry name" value="Relaxase"/>
    <property type="match status" value="1"/>
</dbReference>
<evidence type="ECO:0000259" key="4">
    <source>
        <dbReference type="Pfam" id="PF22863"/>
    </source>
</evidence>
<evidence type="ECO:0000259" key="3">
    <source>
        <dbReference type="Pfam" id="PF18821"/>
    </source>
</evidence>
<evidence type="ECO:0000256" key="1">
    <source>
        <dbReference type="SAM" id="MobiDB-lite"/>
    </source>
</evidence>
<dbReference type="InterPro" id="IPR054462">
    <property type="entry name" value="TraI_M"/>
</dbReference>
<evidence type="ECO:0000259" key="2">
    <source>
        <dbReference type="Pfam" id="PF03432"/>
    </source>
</evidence>
<feature type="domain" description="Large polyvalent protein-associated" evidence="3">
    <location>
        <begin position="430"/>
        <end position="515"/>
    </location>
</feature>
<feature type="domain" description="TraI-like middle" evidence="4">
    <location>
        <begin position="140"/>
        <end position="231"/>
    </location>
</feature>
<feature type="domain" description="MobA/VirD2-like nuclease" evidence="2">
    <location>
        <begin position="14"/>
        <end position="106"/>
    </location>
</feature>
<name>A0A484UHY0_9ZZZZ</name>
<feature type="region of interest" description="Disordered" evidence="1">
    <location>
        <begin position="254"/>
        <end position="274"/>
    </location>
</feature>
<proteinExistence type="predicted"/>
<dbReference type="Pfam" id="PF18821">
    <property type="entry name" value="LPD7"/>
    <property type="match status" value="1"/>
</dbReference>
<gene>
    <name evidence="5" type="ORF">ISE1_2693</name>
    <name evidence="6" type="ORF">ISE2_4443</name>
</gene>
<protein>
    <submittedName>
        <fullName evidence="6">MobA</fullName>
    </submittedName>
</protein>
<dbReference type="EMBL" id="CAADIN010000014">
    <property type="protein sequence ID" value="VFR86043.1"/>
    <property type="molecule type" value="Genomic_DNA"/>
</dbReference>
<accession>A0A484UHY0</accession>
<dbReference type="NCBIfam" id="NF041893">
    <property type="entry name" value="TraI_MobP_relax"/>
    <property type="match status" value="1"/>
</dbReference>
<reference evidence="6" key="1">
    <citation type="submission" date="2019-03" db="EMBL/GenBank/DDBJ databases">
        <authorList>
            <person name="Danneels B."/>
        </authorList>
    </citation>
    <scope>NUCLEOTIDE SEQUENCE</scope>
</reference>
<sequence>MAAEIQGVLVNADGRVKDPIYHVVLSWPAHEQPTDDQAFACARHAIAAVGMAEHQYLSAIHRDTDNTHVHIAVNRVHPESYRAVYPKQDYFVLDHAMRELELQYGWSHDAGPYQVVERNGVPVIERARPNASTQEKIPSAAADLERFAGEDSFFTYARGEPRKAVLALWKTSAPTWADLHAALAKHGLALKPKGQGFAIYDAESAETPPIKASDMHETLSRTRLERRLGPWIEPAQRRAADDTEPLLVESTYDRRRELKRDPAQREARRQERADARRQLRAAYQAYRTGFVIRRVTGEESRARYRAIADVARARRREVALTVADARQRKGFYSVIAFETLTARETLKAELAKRRAALRADPNNRPLTYREWVEAQAAAGSAAAISQLRGWAYADTRRQAEERRQQPGIADITAEHDPLYREGLQDWQLAVHRDGRISYRDRLGRDGFIDHGQQILLEADAAADPEVILAALHLAQVKYPTGFILTGTPAFQQQAIQIIGQQNLPITLLDQDQAQKLAAFRSRHTAVRPKGRSST</sequence>